<dbReference type="InterPro" id="IPR016024">
    <property type="entry name" value="ARM-type_fold"/>
</dbReference>
<organism evidence="9 10">
    <name type="scientific">Brassica oleracea var. oleracea</name>
    <dbReference type="NCBI Taxonomy" id="109376"/>
    <lineage>
        <taxon>Eukaryota</taxon>
        <taxon>Viridiplantae</taxon>
        <taxon>Streptophyta</taxon>
        <taxon>Embryophyta</taxon>
        <taxon>Tracheophyta</taxon>
        <taxon>Spermatophyta</taxon>
        <taxon>Magnoliopsida</taxon>
        <taxon>eudicotyledons</taxon>
        <taxon>Gunneridae</taxon>
        <taxon>Pentapetalae</taxon>
        <taxon>rosids</taxon>
        <taxon>malvids</taxon>
        <taxon>Brassicales</taxon>
        <taxon>Brassicaceae</taxon>
        <taxon>Brassiceae</taxon>
        <taxon>Brassica</taxon>
    </lineage>
</organism>
<feature type="domain" description="Importin N-terminal" evidence="8">
    <location>
        <begin position="29"/>
        <end position="105"/>
    </location>
</feature>
<reference evidence="9" key="2">
    <citation type="submission" date="2015-03" db="UniProtKB">
        <authorList>
            <consortium name="EnsemblPlants"/>
        </authorList>
    </citation>
    <scope>IDENTIFICATION</scope>
</reference>
<dbReference type="Gene3D" id="1.25.10.10">
    <property type="entry name" value="Leucine-rich Repeat Variant"/>
    <property type="match status" value="1"/>
</dbReference>
<evidence type="ECO:0000256" key="5">
    <source>
        <dbReference type="ARBA" id="ARBA00022490"/>
    </source>
</evidence>
<evidence type="ECO:0000256" key="3">
    <source>
        <dbReference type="ARBA" id="ARBA00008669"/>
    </source>
</evidence>
<evidence type="ECO:0000256" key="1">
    <source>
        <dbReference type="ARBA" id="ARBA00004123"/>
    </source>
</evidence>
<dbReference type="eggNOG" id="KOG1992">
    <property type="taxonomic scope" value="Eukaryota"/>
</dbReference>
<dbReference type="EnsemblPlants" id="Bo2g024720.1">
    <property type="protein sequence ID" value="Bo2g024720.1"/>
    <property type="gene ID" value="Bo2g024720"/>
</dbReference>
<proteinExistence type="inferred from homology"/>
<dbReference type="Pfam" id="PF03810">
    <property type="entry name" value="IBN_N"/>
    <property type="match status" value="1"/>
</dbReference>
<dbReference type="GO" id="GO:0006611">
    <property type="term" value="P:protein export from nucleus"/>
    <property type="evidence" value="ECO:0007669"/>
    <property type="project" value="TreeGrafter"/>
</dbReference>
<dbReference type="SMART" id="SM00913">
    <property type="entry name" value="IBN_N"/>
    <property type="match status" value="1"/>
</dbReference>
<dbReference type="InterPro" id="IPR011989">
    <property type="entry name" value="ARM-like"/>
</dbReference>
<dbReference type="SUPFAM" id="SSF48371">
    <property type="entry name" value="ARM repeat"/>
    <property type="match status" value="1"/>
</dbReference>
<dbReference type="GO" id="GO:0005829">
    <property type="term" value="C:cytosol"/>
    <property type="evidence" value="ECO:0007669"/>
    <property type="project" value="TreeGrafter"/>
</dbReference>
<dbReference type="PANTHER" id="PTHR10997">
    <property type="entry name" value="IMPORTIN-7, 8, 11"/>
    <property type="match status" value="1"/>
</dbReference>
<dbReference type="HOGENOM" id="CLU_009614_0_0_1"/>
<keyword evidence="4" id="KW-0813">Transport</keyword>
<evidence type="ECO:0000313" key="10">
    <source>
        <dbReference type="Proteomes" id="UP000032141"/>
    </source>
</evidence>
<dbReference type="InterPro" id="IPR001494">
    <property type="entry name" value="Importin-beta_N"/>
</dbReference>
<evidence type="ECO:0000256" key="7">
    <source>
        <dbReference type="ARBA" id="ARBA00023242"/>
    </source>
</evidence>
<dbReference type="GO" id="GO:0006606">
    <property type="term" value="P:protein import into nucleus"/>
    <property type="evidence" value="ECO:0007669"/>
    <property type="project" value="TreeGrafter"/>
</dbReference>
<name>A0A0D3AKP6_BRAOL</name>
<dbReference type="STRING" id="109376.A0A0D3AKP6"/>
<dbReference type="PANTHER" id="PTHR10997:SF8">
    <property type="entry name" value="EXPORTIN-2"/>
    <property type="match status" value="1"/>
</dbReference>
<sequence>MEWNEKTLEFLSQRFLDTLSPNPEARRDAERLLFVAAKQSNYGLAVLRLIAEPSIDEQTRQAAAFNFKNHICSRWLPCAADSGISPIRDSEKEQINTLIFPLTLSSSRLIQTHLNEALAIICKHNLPAAWLPELTSIQPSQSCSCRSLRLRQWHHQEGFLEIFAPLLQELFLKTDSLINCSAGGSAAMLTPLLESQSLCCRIFFYLNFQELPEFFKDHMNEWMGVFNKCLSCNYPSLESTADGLELVDDLRSAVCDNINLYMDKYEEEFQRFVEGFALAVCTLLREVSKSPIRDQLATRAINFLTTVSTTSAHHALFAVAGDNGISDICQSSVIPNLSLREKDKQLFEMDFMEFIRRDMDGNTRRRIACELLKGLATYYKPQVTQVVSHEIHKLLSSFATNPAAQWKDKDCAIYLVLSLATNKKGAYVRTDFFDVQSFFANFIIPELQSPDVNSYPMLKAGSLKFLTMFRSHLPKPFAMQLFPELVRFLQAESKVVHSYAAMYIEKLLLLKDEGGRSRYVGSDISPFLLQLMTSLFDALNLSESEENQYIIKCIMRVLGVAEITREVVDLCLGGLTTVFSRNPKNPTFNHYIFESVAVLVRRACERDISLITEFDSSLFPRLKMILADDVREFIPYAFQLLAQLVELNIQPISPDYMEMFLLLIAPNPTNSWRSSHEVPALVRLLQAFLQKAPHEVTQKNLLGQVLGVFDKLVKTPSTVEQGCYVLNTVIEYMEYGVIAPYMTFVWSSLFTHLEHKKSVKLQKCLVIFISLFLVKHGPANLVDTMNAVQRNIFIAIVDRFWIPDLKLIMGTMEVKLTAVAATRLICETPAFSIQQLQMTLVSRPEQERAIDEPEMPEISENVGYTAATFVNLYNVGRREVDPLQDITDPKQFFVTSLAMLSASHPGRYPWVIRYNLEKANQDALIKLCTAYNCAIV</sequence>
<evidence type="ECO:0000256" key="2">
    <source>
        <dbReference type="ARBA" id="ARBA00004496"/>
    </source>
</evidence>
<dbReference type="InterPro" id="IPR013713">
    <property type="entry name" value="XPO2_central"/>
</dbReference>
<keyword evidence="5" id="KW-0963">Cytoplasm</keyword>
<keyword evidence="6" id="KW-0653">Protein transport</keyword>
<keyword evidence="7" id="KW-0539">Nucleus</keyword>
<evidence type="ECO:0000256" key="4">
    <source>
        <dbReference type="ARBA" id="ARBA00022448"/>
    </source>
</evidence>
<keyword evidence="10" id="KW-1185">Reference proteome</keyword>
<dbReference type="GO" id="GO:0031267">
    <property type="term" value="F:small GTPase binding"/>
    <property type="evidence" value="ECO:0007669"/>
    <property type="project" value="InterPro"/>
</dbReference>
<reference evidence="9 10" key="1">
    <citation type="journal article" date="2014" name="Genome Biol.">
        <title>Transcriptome and methylome profiling reveals relics of genome dominance in the mesopolyploid Brassica oleracea.</title>
        <authorList>
            <person name="Parkin I.A."/>
            <person name="Koh C."/>
            <person name="Tang H."/>
            <person name="Robinson S.J."/>
            <person name="Kagale S."/>
            <person name="Clarke W.E."/>
            <person name="Town C.D."/>
            <person name="Nixon J."/>
            <person name="Krishnakumar V."/>
            <person name="Bidwell S.L."/>
            <person name="Denoeud F."/>
            <person name="Belcram H."/>
            <person name="Links M.G."/>
            <person name="Just J."/>
            <person name="Clarke C."/>
            <person name="Bender T."/>
            <person name="Huebert T."/>
            <person name="Mason A.S."/>
            <person name="Pires J.C."/>
            <person name="Barker G."/>
            <person name="Moore J."/>
            <person name="Walley P.G."/>
            <person name="Manoli S."/>
            <person name="Batley J."/>
            <person name="Edwards D."/>
            <person name="Nelson M.N."/>
            <person name="Wang X."/>
            <person name="Paterson A.H."/>
            <person name="King G."/>
            <person name="Bancroft I."/>
            <person name="Chalhoub B."/>
            <person name="Sharpe A.G."/>
        </authorList>
    </citation>
    <scope>NUCLEOTIDE SEQUENCE</scope>
    <source>
        <strain evidence="9 10">cv. TO1000</strain>
    </source>
</reference>
<evidence type="ECO:0000313" key="9">
    <source>
        <dbReference type="EnsemblPlants" id="Bo2g024720.1"/>
    </source>
</evidence>
<protein>
    <recommendedName>
        <fullName evidence="8">Importin N-terminal domain-containing protein</fullName>
    </recommendedName>
</protein>
<dbReference type="AlphaFoldDB" id="A0A0D3AKP6"/>
<comment type="similarity">
    <text evidence="3">Belongs to the XPO2/CSE1 family.</text>
</comment>
<dbReference type="GO" id="GO:0005049">
    <property type="term" value="F:nuclear export signal receptor activity"/>
    <property type="evidence" value="ECO:0007669"/>
    <property type="project" value="TreeGrafter"/>
</dbReference>
<dbReference type="GO" id="GO:0005635">
    <property type="term" value="C:nuclear envelope"/>
    <property type="evidence" value="ECO:0007669"/>
    <property type="project" value="TreeGrafter"/>
</dbReference>
<dbReference type="InterPro" id="IPR005043">
    <property type="entry name" value="XPO2_C"/>
</dbReference>
<accession>A0A0D3AKP6</accession>
<dbReference type="OMA" id="RSAVCDN"/>
<dbReference type="Pfam" id="PF03378">
    <property type="entry name" value="CAS_CSE1"/>
    <property type="match status" value="1"/>
</dbReference>
<dbReference type="Gramene" id="Bo2g024720.1">
    <property type="protein sequence ID" value="Bo2g024720.1"/>
    <property type="gene ID" value="Bo2g024720"/>
</dbReference>
<dbReference type="Pfam" id="PF08506">
    <property type="entry name" value="Cse1"/>
    <property type="match status" value="1"/>
</dbReference>
<dbReference type="PROSITE" id="PS50166">
    <property type="entry name" value="IMPORTIN_B_NT"/>
    <property type="match status" value="1"/>
</dbReference>
<dbReference type="Proteomes" id="UP000032141">
    <property type="component" value="Chromosome C2"/>
</dbReference>
<evidence type="ECO:0000259" key="8">
    <source>
        <dbReference type="PROSITE" id="PS50166"/>
    </source>
</evidence>
<comment type="subcellular location">
    <subcellularLocation>
        <location evidence="2">Cytoplasm</location>
    </subcellularLocation>
    <subcellularLocation>
        <location evidence="1">Nucleus</location>
    </subcellularLocation>
</comment>
<evidence type="ECO:0000256" key="6">
    <source>
        <dbReference type="ARBA" id="ARBA00022927"/>
    </source>
</evidence>